<gene>
    <name evidence="2" type="ORF">FOY43_02205</name>
</gene>
<dbReference type="InterPro" id="IPR027593">
    <property type="entry name" value="Aro_clust"/>
</dbReference>
<dbReference type="OrthoDB" id="401212at2"/>
<feature type="chain" id="PRO_5022905110" description="Lipoprotein" evidence="1">
    <location>
        <begin position="21"/>
        <end position="297"/>
    </location>
</feature>
<name>A0A5B8JB30_9MOLU</name>
<evidence type="ECO:0000313" key="2">
    <source>
        <dbReference type="EMBL" id="QDY88466.1"/>
    </source>
</evidence>
<proteinExistence type="predicted"/>
<evidence type="ECO:0000256" key="1">
    <source>
        <dbReference type="SAM" id="SignalP"/>
    </source>
</evidence>
<protein>
    <recommendedName>
        <fullName evidence="4">Lipoprotein</fullName>
    </recommendedName>
</protein>
<dbReference type="NCBIfam" id="TIGR04313">
    <property type="entry name" value="aro_clust_Mycop"/>
    <property type="match status" value="1"/>
</dbReference>
<accession>A0A5B8JB30</accession>
<sequence length="297" mass="35421">MSRKYKILTTLLSLFSVVFLSSCKDSGIEIRNSLSKIVDNKFDYIEKEDNLEVKRTEKILNDLLDKVFADNIVQKTEFLNNQNNKNYQNEQLKKLKFMFEQCQNEISLISDPNEQKKKEIEFYEKNIFPFYSENWYFILKNLNIFYVHFYDWLTIPENQDLNSSHSEEFLDSLKNLKLPDDIWLTSSLLDKLEEGEESAESYNNYIFYLSKGKIIFRIKIDKNSTKNNKLEIEPWIWYFSFSKTNNISIKLISNILHSAYVHGDQIGYDRFESDLVKKLRYGVPSKIILKIKDNYEI</sequence>
<feature type="signal peptide" evidence="1">
    <location>
        <begin position="1"/>
        <end position="20"/>
    </location>
</feature>
<evidence type="ECO:0008006" key="4">
    <source>
        <dbReference type="Google" id="ProtNLM"/>
    </source>
</evidence>
<evidence type="ECO:0000313" key="3">
    <source>
        <dbReference type="Proteomes" id="UP000317512"/>
    </source>
</evidence>
<organism evidence="2 3">
    <name type="scientific">Mycoplasma anserisalpingitidis</name>
    <dbReference type="NCBI Taxonomy" id="519450"/>
    <lineage>
        <taxon>Bacteria</taxon>
        <taxon>Bacillati</taxon>
        <taxon>Mycoplasmatota</taxon>
        <taxon>Mollicutes</taxon>
        <taxon>Mycoplasmataceae</taxon>
        <taxon>Mycoplasma</taxon>
    </lineage>
</organism>
<dbReference type="EMBL" id="CP041663">
    <property type="protein sequence ID" value="QDY88466.1"/>
    <property type="molecule type" value="Genomic_DNA"/>
</dbReference>
<reference evidence="3" key="1">
    <citation type="submission" date="2019-07" db="EMBL/GenBank/DDBJ databases">
        <title>Complete genome sequences of three Mycoplasma sp. 1220 strains.</title>
        <authorList>
            <person name="Grozner D."/>
            <person name="Forro B."/>
            <person name="Kovacs A.B."/>
            <person name="Marton S."/>
            <person name="Banyai K."/>
            <person name="Kreizinger Z."/>
            <person name="Sulyok K.M."/>
            <person name="Gyuranecz M."/>
        </authorList>
    </citation>
    <scope>NUCLEOTIDE SEQUENCE [LARGE SCALE GENOMIC DNA]</scope>
    <source>
        <strain evidence="3">MYCAV93</strain>
    </source>
</reference>
<dbReference type="RefSeq" id="WP_146308929.1">
    <property type="nucleotide sequence ID" value="NZ_CP041663.1"/>
</dbReference>
<dbReference type="Proteomes" id="UP000317512">
    <property type="component" value="Chromosome"/>
</dbReference>
<dbReference type="PROSITE" id="PS51257">
    <property type="entry name" value="PROKAR_LIPOPROTEIN"/>
    <property type="match status" value="1"/>
</dbReference>
<keyword evidence="1" id="KW-0732">Signal</keyword>
<dbReference type="AlphaFoldDB" id="A0A5B8JB30"/>